<sequence>MVDWGITGAFQALQSQLFLRKDVRSLSKKVSNPTSSNSILKKEVDKSKSDLKKLKKLTKESFEKLSRTEEDNARLRTLLEVSVK</sequence>
<proteinExistence type="predicted"/>
<organism evidence="1 2">
    <name type="scientific">Dipteronia dyeriana</name>
    <dbReference type="NCBI Taxonomy" id="168575"/>
    <lineage>
        <taxon>Eukaryota</taxon>
        <taxon>Viridiplantae</taxon>
        <taxon>Streptophyta</taxon>
        <taxon>Embryophyta</taxon>
        <taxon>Tracheophyta</taxon>
        <taxon>Spermatophyta</taxon>
        <taxon>Magnoliopsida</taxon>
        <taxon>eudicotyledons</taxon>
        <taxon>Gunneridae</taxon>
        <taxon>Pentapetalae</taxon>
        <taxon>rosids</taxon>
        <taxon>malvids</taxon>
        <taxon>Sapindales</taxon>
        <taxon>Sapindaceae</taxon>
        <taxon>Hippocastanoideae</taxon>
        <taxon>Acereae</taxon>
        <taxon>Dipteronia</taxon>
    </lineage>
</organism>
<accession>A0AAD9X6U3</accession>
<keyword evidence="2" id="KW-1185">Reference proteome</keyword>
<dbReference type="Proteomes" id="UP001280121">
    <property type="component" value="Unassembled WGS sequence"/>
</dbReference>
<comment type="caution">
    <text evidence="1">The sequence shown here is derived from an EMBL/GenBank/DDBJ whole genome shotgun (WGS) entry which is preliminary data.</text>
</comment>
<dbReference type="AlphaFoldDB" id="A0AAD9X6U3"/>
<protein>
    <submittedName>
        <fullName evidence="1">Uncharacterized protein</fullName>
    </submittedName>
</protein>
<evidence type="ECO:0000313" key="2">
    <source>
        <dbReference type="Proteomes" id="UP001280121"/>
    </source>
</evidence>
<gene>
    <name evidence="1" type="ORF">Ddye_013740</name>
</gene>
<evidence type="ECO:0000313" key="1">
    <source>
        <dbReference type="EMBL" id="KAK2653884.1"/>
    </source>
</evidence>
<reference evidence="1" key="1">
    <citation type="journal article" date="2023" name="Plant J.">
        <title>Genome sequences and population genomics provide insights into the demographic history, inbreeding, and mutation load of two 'living fossil' tree species of Dipteronia.</title>
        <authorList>
            <person name="Feng Y."/>
            <person name="Comes H.P."/>
            <person name="Chen J."/>
            <person name="Zhu S."/>
            <person name="Lu R."/>
            <person name="Zhang X."/>
            <person name="Li P."/>
            <person name="Qiu J."/>
            <person name="Olsen K.M."/>
            <person name="Qiu Y."/>
        </authorList>
    </citation>
    <scope>NUCLEOTIDE SEQUENCE</scope>
    <source>
        <strain evidence="1">KIB01</strain>
    </source>
</reference>
<dbReference type="EMBL" id="JANJYI010000004">
    <property type="protein sequence ID" value="KAK2653884.1"/>
    <property type="molecule type" value="Genomic_DNA"/>
</dbReference>
<name>A0AAD9X6U3_9ROSI</name>